<dbReference type="AlphaFoldDB" id="A0AAN7X422"/>
<evidence type="ECO:0008006" key="5">
    <source>
        <dbReference type="Google" id="ProtNLM"/>
    </source>
</evidence>
<dbReference type="PANTHER" id="PTHR20859">
    <property type="entry name" value="INTERFERON/INTERLEUKIN RECEPTOR"/>
    <property type="match status" value="1"/>
</dbReference>
<accession>A0AAN7X422</accession>
<dbReference type="InterPro" id="IPR013783">
    <property type="entry name" value="Ig-like_fold"/>
</dbReference>
<feature type="signal peptide" evidence="2">
    <location>
        <begin position="1"/>
        <end position="21"/>
    </location>
</feature>
<keyword evidence="4" id="KW-1185">Reference proteome</keyword>
<keyword evidence="2" id="KW-0732">Signal</keyword>
<reference evidence="3 4" key="2">
    <citation type="journal article" date="2023" name="Mol. Biol. Evol.">
        <title>Genomics of Secondarily Temperate Adaptation in the Only Non-Antarctic Icefish.</title>
        <authorList>
            <person name="Rivera-Colon A.G."/>
            <person name="Rayamajhi N."/>
            <person name="Minhas B.F."/>
            <person name="Madrigal G."/>
            <person name="Bilyk K.T."/>
            <person name="Yoon V."/>
            <person name="Hune M."/>
            <person name="Gregory S."/>
            <person name="Cheng C.H.C."/>
            <person name="Catchen J.M."/>
        </authorList>
    </citation>
    <scope>NUCLEOTIDE SEQUENCE [LARGE SCALE GENOMIC DNA]</scope>
    <source>
        <strain evidence="3">JMC-PN-2008</strain>
    </source>
</reference>
<keyword evidence="1" id="KW-0472">Membrane</keyword>
<name>A0AAN7X422_ELEMC</name>
<dbReference type="GO" id="GO:0004896">
    <property type="term" value="F:cytokine receptor activity"/>
    <property type="evidence" value="ECO:0007669"/>
    <property type="project" value="TreeGrafter"/>
</dbReference>
<evidence type="ECO:0000256" key="1">
    <source>
        <dbReference type="SAM" id="Phobius"/>
    </source>
</evidence>
<dbReference type="InterPro" id="IPR036116">
    <property type="entry name" value="FN3_sf"/>
</dbReference>
<keyword evidence="1" id="KW-0812">Transmembrane</keyword>
<dbReference type="Gene3D" id="2.60.40.10">
    <property type="entry name" value="Immunoglobulins"/>
    <property type="match status" value="1"/>
</dbReference>
<dbReference type="EMBL" id="JAUZQC010000019">
    <property type="protein sequence ID" value="KAK5854196.1"/>
    <property type="molecule type" value="Genomic_DNA"/>
</dbReference>
<evidence type="ECO:0000256" key="2">
    <source>
        <dbReference type="SAM" id="SignalP"/>
    </source>
</evidence>
<evidence type="ECO:0000313" key="4">
    <source>
        <dbReference type="Proteomes" id="UP001346869"/>
    </source>
</evidence>
<feature type="chain" id="PRO_5042881181" description="Fibronectin type-III domain-containing protein" evidence="2">
    <location>
        <begin position="22"/>
        <end position="391"/>
    </location>
</feature>
<reference evidence="3 4" key="1">
    <citation type="journal article" date="2023" name="Genes (Basel)">
        <title>Chromosome-Level Genome Assembly and Circadian Gene Repertoire of the Patagonia Blennie Eleginops maclovinus-The Closest Ancestral Proxy of Antarctic Cryonotothenioids.</title>
        <authorList>
            <person name="Cheng C.C."/>
            <person name="Rivera-Colon A.G."/>
            <person name="Minhas B.F."/>
            <person name="Wilson L."/>
            <person name="Rayamajhi N."/>
            <person name="Vargas-Chacoff L."/>
            <person name="Catchen J.M."/>
        </authorList>
    </citation>
    <scope>NUCLEOTIDE SEQUENCE [LARGE SCALE GENOMIC DNA]</scope>
    <source>
        <strain evidence="3">JMC-PN-2008</strain>
    </source>
</reference>
<gene>
    <name evidence="3" type="ORF">PBY51_015287</name>
</gene>
<dbReference type="PANTHER" id="PTHR20859:SF87">
    <property type="entry name" value="CYTOKINE RECEPTOR FAMILY MEMBER B13-RELATED"/>
    <property type="match status" value="1"/>
</dbReference>
<dbReference type="SUPFAM" id="SSF49265">
    <property type="entry name" value="Fibronectin type III"/>
    <property type="match status" value="1"/>
</dbReference>
<keyword evidence="1" id="KW-1133">Transmembrane helix</keyword>
<feature type="transmembrane region" description="Helical" evidence="1">
    <location>
        <begin position="236"/>
        <end position="260"/>
    </location>
</feature>
<comment type="caution">
    <text evidence="3">The sequence shown here is derived from an EMBL/GenBank/DDBJ whole genome shotgun (WGS) entry which is preliminary data.</text>
</comment>
<evidence type="ECO:0000313" key="3">
    <source>
        <dbReference type="EMBL" id="KAK5854196.1"/>
    </source>
</evidence>
<dbReference type="GO" id="GO:0005886">
    <property type="term" value="C:plasma membrane"/>
    <property type="evidence" value="ECO:0007669"/>
    <property type="project" value="TreeGrafter"/>
</dbReference>
<dbReference type="InterPro" id="IPR050650">
    <property type="entry name" value="Type-II_Cytokine-TF_Rcpt"/>
</dbReference>
<proteinExistence type="predicted"/>
<organism evidence="3 4">
    <name type="scientific">Eleginops maclovinus</name>
    <name type="common">Patagonian blennie</name>
    <name type="synonym">Eleginus maclovinus</name>
    <dbReference type="NCBI Taxonomy" id="56733"/>
    <lineage>
        <taxon>Eukaryota</taxon>
        <taxon>Metazoa</taxon>
        <taxon>Chordata</taxon>
        <taxon>Craniata</taxon>
        <taxon>Vertebrata</taxon>
        <taxon>Euteleostomi</taxon>
        <taxon>Actinopterygii</taxon>
        <taxon>Neopterygii</taxon>
        <taxon>Teleostei</taxon>
        <taxon>Neoteleostei</taxon>
        <taxon>Acanthomorphata</taxon>
        <taxon>Eupercaria</taxon>
        <taxon>Perciformes</taxon>
        <taxon>Notothenioidei</taxon>
        <taxon>Eleginopidae</taxon>
        <taxon>Eleginops</taxon>
    </lineage>
</organism>
<protein>
    <recommendedName>
        <fullName evidence="5">Fibronectin type-III domain-containing protein</fullName>
    </recommendedName>
</protein>
<dbReference type="Proteomes" id="UP001346869">
    <property type="component" value="Unassembled WGS sequence"/>
</dbReference>
<sequence>MDMATFHPVILFLPLVQVVLGHVEPPTNVTLHCHNLHNVLKWNYDKLVPEMIFKVYVRSWNGKLDMLLVEPPAELQADLSPYSDPRNIYSVSVTAGIGRNESDFAPSENIEFSYFENAPFMSKSAQKCFLDFPLVNVTVLKAGTVRLRFTHPWLWYNPGYDTEMEDLPLFRYSVSLIDEKEHPHSTQCEESVCEQELLVDAAQKKHCLTISGSVKKISVRNQLQLCTVPFEEPSSYLVHGCVVGILLTLSAAAFVLFMVYRKKTNAAIAIPDFLTFTDPMKPDIQRDLKETIYEPEVTSRSPSQLDEEEDIKLVIPFSDEPGERMRLGVSAEGEGISDSVEVTNEEGSGYTHGRDLEADELLDSNQGISGYEKRPVLVSLVPGEPAEGYCA</sequence>